<reference evidence="1" key="1">
    <citation type="submission" date="2020-03" db="EMBL/GenBank/DDBJ databases">
        <authorList>
            <person name="Zhang R."/>
        </authorList>
    </citation>
    <scope>NUCLEOTIDE SEQUENCE</scope>
</reference>
<dbReference type="PANTHER" id="PTHR34209">
    <property type="entry name" value="RHODANESE/CELL CYCLE CONTROL PHOSPHATASE SUPERFAMILY PROTEIN"/>
    <property type="match status" value="1"/>
</dbReference>
<dbReference type="AlphaFoldDB" id="A0A6M2F763"/>
<accession>A0A6M2F763</accession>
<dbReference type="GO" id="GO:0071277">
    <property type="term" value="P:cellular response to calcium ion"/>
    <property type="evidence" value="ECO:0007669"/>
    <property type="project" value="InterPro"/>
</dbReference>
<evidence type="ECO:0000313" key="1">
    <source>
        <dbReference type="EMBL" id="NUU93377.1"/>
    </source>
</evidence>
<dbReference type="GO" id="GO:0090333">
    <property type="term" value="P:regulation of stomatal closure"/>
    <property type="evidence" value="ECO:0007669"/>
    <property type="project" value="InterPro"/>
</dbReference>
<dbReference type="GO" id="GO:0009704">
    <property type="term" value="P:de-etiolation"/>
    <property type="evidence" value="ECO:0007669"/>
    <property type="project" value="InterPro"/>
</dbReference>
<organism evidence="1">
    <name type="scientific">Populus davidiana</name>
    <dbReference type="NCBI Taxonomy" id="266767"/>
    <lineage>
        <taxon>Eukaryota</taxon>
        <taxon>Viridiplantae</taxon>
        <taxon>Streptophyta</taxon>
        <taxon>Embryophyta</taxon>
        <taxon>Tracheophyta</taxon>
        <taxon>Spermatophyta</taxon>
        <taxon>Magnoliopsida</taxon>
        <taxon>eudicotyledons</taxon>
        <taxon>Gunneridae</taxon>
        <taxon>Pentapetalae</taxon>
        <taxon>rosids</taxon>
        <taxon>fabids</taxon>
        <taxon>Malpighiales</taxon>
        <taxon>Salicaceae</taxon>
        <taxon>Saliceae</taxon>
        <taxon>Populus</taxon>
    </lineage>
</organism>
<dbReference type="EMBL" id="GILB01013044">
    <property type="protein sequence ID" value="NUU93377.1"/>
    <property type="molecule type" value="Transcribed_RNA"/>
</dbReference>
<proteinExistence type="predicted"/>
<name>A0A6M2F763_9ROSI</name>
<sequence>MGLPRNLLPPDAKGLLSPKIRGALNLSEERVTEILRLIGATFQQVYIVIDGLEKSLGLDPNDPVVPFVLFLGTSATLWGFYRVWLYGGYSGDLSPQLTLKLLPGKEDAILIDVRPEAREFSEKEMAFHILGELLGFAMQL</sequence>
<protein>
    <submittedName>
        <fullName evidence="1">Uncharacterized protein</fullName>
    </submittedName>
</protein>
<dbReference type="InterPro" id="IPR044690">
    <property type="entry name" value="CAS_plant"/>
</dbReference>
<dbReference type="PANTHER" id="PTHR34209:SF3">
    <property type="entry name" value="RHODANESE_CELL CYCLE CONTROL PHOSPHATASE SUPERFAMILY PROTEIN"/>
    <property type="match status" value="1"/>
</dbReference>